<proteinExistence type="predicted"/>
<evidence type="ECO:0000313" key="1">
    <source>
        <dbReference type="EMBL" id="KAK9005625.1"/>
    </source>
</evidence>
<name>A0ABR2QY75_9ROSI</name>
<dbReference type="Proteomes" id="UP001396334">
    <property type="component" value="Unassembled WGS sequence"/>
</dbReference>
<protein>
    <submittedName>
        <fullName evidence="1">Uncharacterized protein</fullName>
    </submittedName>
</protein>
<evidence type="ECO:0000313" key="2">
    <source>
        <dbReference type="Proteomes" id="UP001396334"/>
    </source>
</evidence>
<dbReference type="EMBL" id="JBBPBN010000030">
    <property type="protein sequence ID" value="KAK9005625.1"/>
    <property type="molecule type" value="Genomic_DNA"/>
</dbReference>
<accession>A0ABR2QY75</accession>
<sequence>MARAASRRRYIPGVDLAPVRPRFNKPLPPFRSPQPRLCGVSMLGSTVANDEGVPPSTLSHSLINSAKDWIWVVSVDGSIEVWNEVLDSDVEEMRVLKVSFDEEFRGLIQWWFGSAKGWVVSHVLGYRAVTESLRADDRVRLFGKEMGLCGVDMELDGRW</sequence>
<reference evidence="1 2" key="1">
    <citation type="journal article" date="2024" name="G3 (Bethesda)">
        <title>Genome assembly of Hibiscus sabdariffa L. provides insights into metabolisms of medicinal natural products.</title>
        <authorList>
            <person name="Kim T."/>
        </authorList>
    </citation>
    <scope>NUCLEOTIDE SEQUENCE [LARGE SCALE GENOMIC DNA]</scope>
    <source>
        <strain evidence="1">TK-2024</strain>
        <tissue evidence="1">Old leaves</tissue>
    </source>
</reference>
<comment type="caution">
    <text evidence="1">The sequence shown here is derived from an EMBL/GenBank/DDBJ whole genome shotgun (WGS) entry which is preliminary data.</text>
</comment>
<keyword evidence="2" id="KW-1185">Reference proteome</keyword>
<organism evidence="1 2">
    <name type="scientific">Hibiscus sabdariffa</name>
    <name type="common">roselle</name>
    <dbReference type="NCBI Taxonomy" id="183260"/>
    <lineage>
        <taxon>Eukaryota</taxon>
        <taxon>Viridiplantae</taxon>
        <taxon>Streptophyta</taxon>
        <taxon>Embryophyta</taxon>
        <taxon>Tracheophyta</taxon>
        <taxon>Spermatophyta</taxon>
        <taxon>Magnoliopsida</taxon>
        <taxon>eudicotyledons</taxon>
        <taxon>Gunneridae</taxon>
        <taxon>Pentapetalae</taxon>
        <taxon>rosids</taxon>
        <taxon>malvids</taxon>
        <taxon>Malvales</taxon>
        <taxon>Malvaceae</taxon>
        <taxon>Malvoideae</taxon>
        <taxon>Hibiscus</taxon>
    </lineage>
</organism>
<gene>
    <name evidence="1" type="ORF">V6N11_043050</name>
</gene>